<dbReference type="AlphaFoldDB" id="A0AAD1R240"/>
<evidence type="ECO:0000313" key="2">
    <source>
        <dbReference type="Proteomes" id="UP001295444"/>
    </source>
</evidence>
<reference evidence="1" key="1">
    <citation type="submission" date="2022-03" db="EMBL/GenBank/DDBJ databases">
        <authorList>
            <person name="Alioto T."/>
            <person name="Alioto T."/>
            <person name="Gomez Garrido J."/>
        </authorList>
    </citation>
    <scope>NUCLEOTIDE SEQUENCE</scope>
</reference>
<accession>A0AAD1R240</accession>
<organism evidence="1 2">
    <name type="scientific">Pelobates cultripes</name>
    <name type="common">Western spadefoot toad</name>
    <dbReference type="NCBI Taxonomy" id="61616"/>
    <lineage>
        <taxon>Eukaryota</taxon>
        <taxon>Metazoa</taxon>
        <taxon>Chordata</taxon>
        <taxon>Craniata</taxon>
        <taxon>Vertebrata</taxon>
        <taxon>Euteleostomi</taxon>
        <taxon>Amphibia</taxon>
        <taxon>Batrachia</taxon>
        <taxon>Anura</taxon>
        <taxon>Pelobatoidea</taxon>
        <taxon>Pelobatidae</taxon>
        <taxon>Pelobates</taxon>
    </lineage>
</organism>
<proteinExistence type="predicted"/>
<dbReference type="EMBL" id="OW240912">
    <property type="protein sequence ID" value="CAH2222356.1"/>
    <property type="molecule type" value="Genomic_DNA"/>
</dbReference>
<evidence type="ECO:0000313" key="1">
    <source>
        <dbReference type="EMBL" id="CAH2222356.1"/>
    </source>
</evidence>
<keyword evidence="2" id="KW-1185">Reference proteome</keyword>
<protein>
    <submittedName>
        <fullName evidence="1">Uncharacterized protein</fullName>
    </submittedName>
</protein>
<sequence>MDLLVEQEYISLIIDNALSAELSKLSLDQKSEEKARSVLLETNDPDLAVEDKNKPTMVNGETKVTIQLMSSTTAHNMNTSRVKDMEAMKGITSIAQTKNEANSVIKSIETTRTMQINKDTKTTKNLKNTTVSSSEVDKIQDNKVISEKKKLPVFSMLCSKANVDIPQHNTNS</sequence>
<gene>
    <name evidence="1" type="ORF">PECUL_23A003043</name>
</gene>
<name>A0AAD1R240_PELCU</name>
<feature type="non-terminal residue" evidence="1">
    <location>
        <position position="172"/>
    </location>
</feature>
<dbReference type="Proteomes" id="UP001295444">
    <property type="component" value="Chromosome 01"/>
</dbReference>